<reference evidence="8" key="1">
    <citation type="submission" date="2021-01" db="EMBL/GenBank/DDBJ databases">
        <authorList>
            <person name="Zhong Y.L."/>
        </authorList>
    </citation>
    <scope>NUCLEOTIDE SEQUENCE</scope>
    <source>
        <strain evidence="8">KCTC 23302</strain>
    </source>
</reference>
<evidence type="ECO:0000256" key="1">
    <source>
        <dbReference type="ARBA" id="ARBA00022729"/>
    </source>
</evidence>
<protein>
    <submittedName>
        <fullName evidence="8">DUF11 domain-containing protein</fullName>
    </submittedName>
</protein>
<keyword evidence="9" id="KW-1185">Reference proteome</keyword>
<sequence length="1121" mass="116925">MKSNHYISCFLFSLLLVLSYGSAYSQDTYADNFGTVAYNNNDGTQTWSTNWSETNDDNSANSGNILITGGRLRFEDLSINSEQIIRSLDLSGANSAQLFFDFQTTGLDGSGGASTREQLDVQVSADGVNFTTVGSFGGTQTDSFNVDITPFLSANTTIRFINLSTWAFGDWEANEFVFIDNLTIETNAYVISNGGTVTACEGTFYDSGGPSAQYSNNENFTYTICPDASGNEVIVNFTTFDVEAPGFTLFDFLRIYDGSDTSGTLIGTFHNSNLPPANITASTASGCLTFEFTSDFSVTENGWEATISCTSSSPQLSISDITVNENAGTADLTVSHTGSNTAGSFTVEYSTANNSATSPGDYTATGSPTPTITFSGTSPENQTLTVPITIIDDNFAEATESFFVNLANVSDPSVTITDGQGEITIDDDDNASIAINDITVNEADGTATFTVTLSGASVSGGFSVPFTFADGTATDPADYTSATATSSPINFTGTINETQQITVPIVDDTDIEGDHNFFVNLGTPSNTIVAVGDNQGEATIQDNDAALSINDVSVNENAGTITFTVTHIGPNTSGNFTVDFATADNTATAGVGNDYTADSGTLSFTGISGDTEPITITILDDIVVEGDETFFINFSNVSDASVDITDQGIGTIVDIEIENPRPYEERVTFNVRGNFDMIGNTNLICTANCASPVANNPTVVMGNASIDGSTINSSSADLTLPAGATVTWAGLYWGGSYSSNVAGITAPDPSLNLQQVQFREPGAGTYTTVNAGVTNIETGNFGATWNAFMSYADVTTLVQSAGSGTYTVADIPLLTGTGFTGPFGGWTMVIIYEDPTDITRSVSIWDGFDFFGFGANDNFTVTGLLTPSTGAFDTDAGYFAFDGDSGTFTGDFVAINGTALSNGLNPANNTLNSTISKFGVDVGGRNPNQSFNWGVDIDIFDATGLVPNNATTLGVDLGSANEGIWGGVFAVSTEVAFPAVASKNFSPTSIGYGEESTVTIVLNNPSAGVDLTNLSLTDNLPTGMNISTTPNATSSCGGTVTAVTGSDNFTISGVNLPAGNSCTFTFDVIGTVVGDLDNTVSSGDITNDQGIPLAGTTTGTLNVFIRSVITNRQITYRVNPN</sequence>
<dbReference type="Gene3D" id="2.60.120.290">
    <property type="entry name" value="Spermadhesin, CUB domain"/>
    <property type="match status" value="1"/>
</dbReference>
<dbReference type="InterPro" id="IPR003644">
    <property type="entry name" value="Calx_beta"/>
</dbReference>
<dbReference type="RefSeq" id="WP_201918309.1">
    <property type="nucleotide sequence ID" value="NZ_BAABAX010000005.1"/>
</dbReference>
<dbReference type="InterPro" id="IPR051171">
    <property type="entry name" value="CaCA"/>
</dbReference>
<dbReference type="SMART" id="SM00042">
    <property type="entry name" value="CUB"/>
    <property type="match status" value="1"/>
</dbReference>
<keyword evidence="2" id="KW-0677">Repeat</keyword>
<keyword evidence="4" id="KW-0406">Ion transport</keyword>
<dbReference type="Pfam" id="PF25564">
    <property type="entry name" value="DUF7933"/>
    <property type="match status" value="1"/>
</dbReference>
<evidence type="ECO:0000256" key="3">
    <source>
        <dbReference type="ARBA" id="ARBA00022837"/>
    </source>
</evidence>
<dbReference type="SUPFAM" id="SSF49854">
    <property type="entry name" value="Spermadhesin, CUB domain"/>
    <property type="match status" value="1"/>
</dbReference>
<comment type="caution">
    <text evidence="8">The sequence shown here is derived from an EMBL/GenBank/DDBJ whole genome shotgun (WGS) entry which is preliminary data.</text>
</comment>
<keyword evidence="5" id="KW-1015">Disulfide bond</keyword>
<dbReference type="PROSITE" id="PS01180">
    <property type="entry name" value="CUB"/>
    <property type="match status" value="1"/>
</dbReference>
<dbReference type="Pfam" id="PF03160">
    <property type="entry name" value="Calx-beta"/>
    <property type="match status" value="2"/>
</dbReference>
<dbReference type="AlphaFoldDB" id="A0A937D5J0"/>
<dbReference type="GO" id="GO:0007154">
    <property type="term" value="P:cell communication"/>
    <property type="evidence" value="ECO:0007669"/>
    <property type="project" value="InterPro"/>
</dbReference>
<dbReference type="Proteomes" id="UP000651057">
    <property type="component" value="Unassembled WGS sequence"/>
</dbReference>
<dbReference type="PANTHER" id="PTHR11878:SF65">
    <property type="entry name" value="NA_CA-EXCHANGE PROTEIN, ISOFORM G"/>
    <property type="match status" value="1"/>
</dbReference>
<dbReference type="InterPro" id="IPR057693">
    <property type="entry name" value="DUF7933"/>
</dbReference>
<keyword evidence="4" id="KW-0813">Transport</keyword>
<proteinExistence type="predicted"/>
<dbReference type="Pfam" id="PF00431">
    <property type="entry name" value="CUB"/>
    <property type="match status" value="1"/>
</dbReference>
<evidence type="ECO:0000313" key="9">
    <source>
        <dbReference type="Proteomes" id="UP000651057"/>
    </source>
</evidence>
<feature type="chain" id="PRO_5037305469" evidence="6">
    <location>
        <begin position="26"/>
        <end position="1121"/>
    </location>
</feature>
<keyword evidence="3" id="KW-0106">Calcium</keyword>
<dbReference type="GO" id="GO:0030001">
    <property type="term" value="P:metal ion transport"/>
    <property type="evidence" value="ECO:0007669"/>
    <property type="project" value="TreeGrafter"/>
</dbReference>
<keyword evidence="1 6" id="KW-0732">Signal</keyword>
<evidence type="ECO:0000256" key="5">
    <source>
        <dbReference type="ARBA" id="ARBA00023157"/>
    </source>
</evidence>
<feature type="signal peptide" evidence="6">
    <location>
        <begin position="1"/>
        <end position="25"/>
    </location>
</feature>
<evidence type="ECO:0000256" key="6">
    <source>
        <dbReference type="SAM" id="SignalP"/>
    </source>
</evidence>
<dbReference type="CDD" id="cd00041">
    <property type="entry name" value="CUB"/>
    <property type="match status" value="1"/>
</dbReference>
<gene>
    <name evidence="8" type="ORF">JJQ60_07545</name>
</gene>
<evidence type="ECO:0000259" key="7">
    <source>
        <dbReference type="PROSITE" id="PS01180"/>
    </source>
</evidence>
<evidence type="ECO:0000256" key="4">
    <source>
        <dbReference type="ARBA" id="ARBA00023065"/>
    </source>
</evidence>
<dbReference type="InterPro" id="IPR000859">
    <property type="entry name" value="CUB_dom"/>
</dbReference>
<accession>A0A937D5J0</accession>
<dbReference type="SUPFAM" id="SSF141072">
    <property type="entry name" value="CalX-like"/>
    <property type="match status" value="3"/>
</dbReference>
<name>A0A937D5J0_9FLAO</name>
<dbReference type="SMART" id="SM00237">
    <property type="entry name" value="Calx_beta"/>
    <property type="match status" value="3"/>
</dbReference>
<evidence type="ECO:0000313" key="8">
    <source>
        <dbReference type="EMBL" id="MBL0683364.1"/>
    </source>
</evidence>
<dbReference type="EMBL" id="JAERQJ010000003">
    <property type="protein sequence ID" value="MBL0683364.1"/>
    <property type="molecule type" value="Genomic_DNA"/>
</dbReference>
<dbReference type="GO" id="GO:0016020">
    <property type="term" value="C:membrane"/>
    <property type="evidence" value="ECO:0007669"/>
    <property type="project" value="InterPro"/>
</dbReference>
<dbReference type="InterPro" id="IPR038081">
    <property type="entry name" value="CalX-like_sf"/>
</dbReference>
<feature type="domain" description="CUB" evidence="7">
    <location>
        <begin position="193"/>
        <end position="310"/>
    </location>
</feature>
<dbReference type="InterPro" id="IPR035914">
    <property type="entry name" value="Sperma_CUB_dom_sf"/>
</dbReference>
<organism evidence="8 9">
    <name type="scientific">Aquimarina mytili</name>
    <dbReference type="NCBI Taxonomy" id="874423"/>
    <lineage>
        <taxon>Bacteria</taxon>
        <taxon>Pseudomonadati</taxon>
        <taxon>Bacteroidota</taxon>
        <taxon>Flavobacteriia</taxon>
        <taxon>Flavobacteriales</taxon>
        <taxon>Flavobacteriaceae</taxon>
        <taxon>Aquimarina</taxon>
    </lineage>
</organism>
<evidence type="ECO:0000256" key="2">
    <source>
        <dbReference type="ARBA" id="ARBA00022737"/>
    </source>
</evidence>
<dbReference type="Gene3D" id="2.60.40.2030">
    <property type="match status" value="3"/>
</dbReference>
<dbReference type="PANTHER" id="PTHR11878">
    <property type="entry name" value="SODIUM/CALCIUM EXCHANGER"/>
    <property type="match status" value="1"/>
</dbReference>